<evidence type="ECO:0000256" key="3">
    <source>
        <dbReference type="ARBA" id="ARBA00023002"/>
    </source>
</evidence>
<evidence type="ECO:0000259" key="6">
    <source>
        <dbReference type="PROSITE" id="PS51085"/>
    </source>
</evidence>
<organism evidence="7 8">
    <name type="scientific">Roseomonas acroporae</name>
    <dbReference type="NCBI Taxonomy" id="2937791"/>
    <lineage>
        <taxon>Bacteria</taxon>
        <taxon>Pseudomonadati</taxon>
        <taxon>Pseudomonadota</taxon>
        <taxon>Alphaproteobacteria</taxon>
        <taxon>Acetobacterales</taxon>
        <taxon>Roseomonadaceae</taxon>
        <taxon>Roseomonas</taxon>
    </lineage>
</organism>
<dbReference type="GO" id="GO:0016491">
    <property type="term" value="F:oxidoreductase activity"/>
    <property type="evidence" value="ECO:0007669"/>
    <property type="project" value="UniProtKB-KW"/>
</dbReference>
<dbReference type="GO" id="GO:0046872">
    <property type="term" value="F:metal ion binding"/>
    <property type="evidence" value="ECO:0007669"/>
    <property type="project" value="UniProtKB-KW"/>
</dbReference>
<reference evidence="7" key="1">
    <citation type="submission" date="2022-04" db="EMBL/GenBank/DDBJ databases">
        <title>Roseomonas acroporae sp. nov., isolated from coral Acropora digitifera.</title>
        <authorList>
            <person name="Sun H."/>
        </authorList>
    </citation>
    <scope>NUCLEOTIDE SEQUENCE</scope>
    <source>
        <strain evidence="7">NAR14</strain>
    </source>
</reference>
<dbReference type="InterPro" id="IPR006058">
    <property type="entry name" value="2Fe2S_fd_BS"/>
</dbReference>
<dbReference type="Pfam" id="PF01799">
    <property type="entry name" value="Fer2_2"/>
    <property type="match status" value="1"/>
</dbReference>
<dbReference type="Gene3D" id="3.10.20.30">
    <property type="match status" value="1"/>
</dbReference>
<evidence type="ECO:0000256" key="2">
    <source>
        <dbReference type="ARBA" id="ARBA00022723"/>
    </source>
</evidence>
<keyword evidence="3" id="KW-0560">Oxidoreductase</keyword>
<proteinExistence type="predicted"/>
<dbReference type="SUPFAM" id="SSF54292">
    <property type="entry name" value="2Fe-2S ferredoxin-like"/>
    <property type="match status" value="1"/>
</dbReference>
<keyword evidence="2" id="KW-0479">Metal-binding</keyword>
<dbReference type="PROSITE" id="PS00197">
    <property type="entry name" value="2FE2S_FER_1"/>
    <property type="match status" value="1"/>
</dbReference>
<dbReference type="InterPro" id="IPR051452">
    <property type="entry name" value="Diverse_Oxidoreductases"/>
</dbReference>
<evidence type="ECO:0000313" key="8">
    <source>
        <dbReference type="Proteomes" id="UP001139516"/>
    </source>
</evidence>
<dbReference type="InterPro" id="IPR036884">
    <property type="entry name" value="2Fe-2S-bd_dom_sf"/>
</dbReference>
<name>A0A9X2BXI6_9PROT</name>
<dbReference type="EMBL" id="JALPRX010000116">
    <property type="protein sequence ID" value="MCK8787301.1"/>
    <property type="molecule type" value="Genomic_DNA"/>
</dbReference>
<feature type="domain" description="2Fe-2S ferredoxin-type" evidence="6">
    <location>
        <begin position="4"/>
        <end position="80"/>
    </location>
</feature>
<evidence type="ECO:0000256" key="4">
    <source>
        <dbReference type="ARBA" id="ARBA00023004"/>
    </source>
</evidence>
<dbReference type="InterPro" id="IPR036010">
    <property type="entry name" value="2Fe-2S_ferredoxin-like_sf"/>
</dbReference>
<evidence type="ECO:0000256" key="5">
    <source>
        <dbReference type="ARBA" id="ARBA00023014"/>
    </source>
</evidence>
<dbReference type="GO" id="GO:0051537">
    <property type="term" value="F:2 iron, 2 sulfur cluster binding"/>
    <property type="evidence" value="ECO:0007669"/>
    <property type="project" value="UniProtKB-KW"/>
</dbReference>
<keyword evidence="4" id="KW-0408">Iron</keyword>
<dbReference type="PANTHER" id="PTHR44379">
    <property type="entry name" value="OXIDOREDUCTASE WITH IRON-SULFUR SUBUNIT"/>
    <property type="match status" value="1"/>
</dbReference>
<keyword evidence="8" id="KW-1185">Reference proteome</keyword>
<dbReference type="PANTHER" id="PTHR44379:SF8">
    <property type="entry name" value="XANTHINE DEHYDROGENASE IRON-SULFUR-BINDING SUBUNIT XDHC-RELATED"/>
    <property type="match status" value="1"/>
</dbReference>
<dbReference type="InterPro" id="IPR012675">
    <property type="entry name" value="Beta-grasp_dom_sf"/>
</dbReference>
<evidence type="ECO:0000313" key="7">
    <source>
        <dbReference type="EMBL" id="MCK8787301.1"/>
    </source>
</evidence>
<gene>
    <name evidence="7" type="ORF">M0638_23295</name>
</gene>
<accession>A0A9X2BXI6</accession>
<dbReference type="Gene3D" id="1.10.150.120">
    <property type="entry name" value="[2Fe-2S]-binding domain"/>
    <property type="match status" value="1"/>
</dbReference>
<dbReference type="AlphaFoldDB" id="A0A9X2BXI6"/>
<comment type="caution">
    <text evidence="7">The sequence shown here is derived from an EMBL/GenBank/DDBJ whole genome shotgun (WGS) entry which is preliminary data.</text>
</comment>
<evidence type="ECO:0000256" key="1">
    <source>
        <dbReference type="ARBA" id="ARBA00022714"/>
    </source>
</evidence>
<dbReference type="SUPFAM" id="SSF47741">
    <property type="entry name" value="CO dehydrogenase ISP C-domain like"/>
    <property type="match status" value="1"/>
</dbReference>
<dbReference type="Proteomes" id="UP001139516">
    <property type="component" value="Unassembled WGS sequence"/>
</dbReference>
<dbReference type="RefSeq" id="WP_248669354.1">
    <property type="nucleotide sequence ID" value="NZ_JALPRX010000116.1"/>
</dbReference>
<dbReference type="InterPro" id="IPR002888">
    <property type="entry name" value="2Fe-2S-bd"/>
</dbReference>
<dbReference type="PROSITE" id="PS51085">
    <property type="entry name" value="2FE2S_FER_2"/>
    <property type="match status" value="1"/>
</dbReference>
<dbReference type="FunFam" id="3.10.20.30:FF:000020">
    <property type="entry name" value="Xanthine dehydrogenase iron-sulfur subunit"/>
    <property type="match status" value="1"/>
</dbReference>
<dbReference type="Pfam" id="PF00111">
    <property type="entry name" value="Fer2"/>
    <property type="match status" value="1"/>
</dbReference>
<sequence>MTEIPVTLTVNGRARTLRAEPRTQLADLLRGGLLLTGTHLGCEHGVCGACTVELDGAPARSCITHAGACDGATVRTIEGFDDDPVMASLREAFSAEHALQCGYCTPGMLIAARDVVLRLPDADEARVREEMSGNLCRCTGYRGIVRAVLRVLRERRG</sequence>
<dbReference type="InterPro" id="IPR001041">
    <property type="entry name" value="2Fe-2S_ferredoxin-type"/>
</dbReference>
<protein>
    <submittedName>
        <fullName evidence="7">(2Fe-2S)-binding protein</fullName>
    </submittedName>
</protein>
<keyword evidence="5" id="KW-0411">Iron-sulfur</keyword>
<keyword evidence="1" id="KW-0001">2Fe-2S</keyword>